<feature type="compositionally biased region" description="Basic and acidic residues" evidence="1">
    <location>
        <begin position="23"/>
        <end position="39"/>
    </location>
</feature>
<keyword evidence="4" id="KW-1185">Reference proteome</keyword>
<protein>
    <submittedName>
        <fullName evidence="3">Uncharacterized protein</fullName>
    </submittedName>
</protein>
<organism evidence="3 4">
    <name type="scientific">Baekduia soli</name>
    <dbReference type="NCBI Taxonomy" id="496014"/>
    <lineage>
        <taxon>Bacteria</taxon>
        <taxon>Bacillati</taxon>
        <taxon>Actinomycetota</taxon>
        <taxon>Thermoleophilia</taxon>
        <taxon>Solirubrobacterales</taxon>
        <taxon>Baekduiaceae</taxon>
        <taxon>Baekduia</taxon>
    </lineage>
</organism>
<name>A0A5B8U6C1_9ACTN</name>
<evidence type="ECO:0000256" key="1">
    <source>
        <dbReference type="SAM" id="MobiDB-lite"/>
    </source>
</evidence>
<dbReference type="Proteomes" id="UP000321805">
    <property type="component" value="Chromosome"/>
</dbReference>
<evidence type="ECO:0000313" key="4">
    <source>
        <dbReference type="Proteomes" id="UP000321805"/>
    </source>
</evidence>
<dbReference type="RefSeq" id="WP_146920219.1">
    <property type="nucleotide sequence ID" value="NZ_CP042430.1"/>
</dbReference>
<keyword evidence="2" id="KW-1133">Transmembrane helix</keyword>
<accession>A0A5B8U6C1</accession>
<dbReference type="KEGG" id="bsol:FSW04_13890"/>
<dbReference type="AlphaFoldDB" id="A0A5B8U6C1"/>
<gene>
    <name evidence="3" type="ORF">FSW04_13890</name>
</gene>
<keyword evidence="2" id="KW-0472">Membrane</keyword>
<dbReference type="EMBL" id="CP042430">
    <property type="protein sequence ID" value="QEC48550.1"/>
    <property type="molecule type" value="Genomic_DNA"/>
</dbReference>
<feature type="transmembrane region" description="Helical" evidence="2">
    <location>
        <begin position="76"/>
        <end position="93"/>
    </location>
</feature>
<feature type="region of interest" description="Disordered" evidence="1">
    <location>
        <begin position="17"/>
        <end position="39"/>
    </location>
</feature>
<proteinExistence type="predicted"/>
<dbReference type="OrthoDB" id="3698132at2"/>
<evidence type="ECO:0000313" key="3">
    <source>
        <dbReference type="EMBL" id="QEC48550.1"/>
    </source>
</evidence>
<evidence type="ECO:0000256" key="2">
    <source>
        <dbReference type="SAM" id="Phobius"/>
    </source>
</evidence>
<sequence>MLSELVSICGEDDRLSFGAPITSDDHTRRSPRRLTTETKHSTKTTEFFGMVVVIVGILISAAVIKGGDTNGTDEFVAHQAWLYVSIVAGSYFISRGLAKSGSREPYDTDDSNR</sequence>
<keyword evidence="2" id="KW-0812">Transmembrane</keyword>
<feature type="transmembrane region" description="Helical" evidence="2">
    <location>
        <begin position="47"/>
        <end position="64"/>
    </location>
</feature>
<reference evidence="3 4" key="1">
    <citation type="journal article" date="2018" name="J. Microbiol.">
        <title>Baekduia soli gen. nov., sp. nov., a novel bacterium isolated from the soil of Baekdu Mountain and proposal of a novel family name, Baekduiaceae fam. nov.</title>
        <authorList>
            <person name="An D.S."/>
            <person name="Siddiqi M.Z."/>
            <person name="Kim K.H."/>
            <person name="Yu H.S."/>
            <person name="Im W.T."/>
        </authorList>
    </citation>
    <scope>NUCLEOTIDE SEQUENCE [LARGE SCALE GENOMIC DNA]</scope>
    <source>
        <strain evidence="3 4">BR7-21</strain>
    </source>
</reference>